<sequence>MAQGARRPARHARQASRFATLVGRGEKPDQQHGPVRKAPDEATVSYIKRTFCKQLNATGSSADAADDVDSKPLEELLPPLTSSNEIDVQLYALIAVVLNLFVQSWYNKITPDQDFVANVVQIIAHCTRGLEQRLRNVDMEHLVFEELPGLLAEHIDAVRIASRGVQHSNPGRTNRILYHNLRPHPALSPVPNSPEQLADQQENESAWCQMVVNRALSLLLPQEEHQNPCLQVLVSEILSEMIFHNGVCGKACEGWLIWEGITKVIYTIRPDLVPSPPDADQPQGHRLAQFGLLSEKGETTDPSSQQPEYSRLERLSTTFWTLMQSAWLVWLVLRSWVVALMHASSSPARSGRQREAKMEGLPSHDIVGDEAGWSSPDLHHLSSDSRKVPILGMMVWTCLSTITRLQERMPWLTGMLSLMQWLLLVGPGQLCCTDSRLDRLLSTTLHAHALSPSHLAPALHAARAALFPSNALGAPRSPPDATEAAAIRRECARAIVGVVPPVVRKVYFATSDVEAMCAEVEGELELLFADAWVNKGLVVDVVEVVFGRLFPENLE</sequence>
<keyword evidence="6" id="KW-1185">Reference proteome</keyword>
<feature type="domain" description="PXA" evidence="4">
    <location>
        <begin position="83"/>
        <end position="269"/>
    </location>
</feature>
<reference evidence="5 6" key="1">
    <citation type="journal article" date="2020" name="Microbiol. Resour. Announc.">
        <title>Draft Genome Sequence of a Cladosporium Species Isolated from the Mesophotic Ascidian Didemnum maculosum.</title>
        <authorList>
            <person name="Gioti A."/>
            <person name="Siaperas R."/>
            <person name="Nikolaivits E."/>
            <person name="Le Goff G."/>
            <person name="Ouazzani J."/>
            <person name="Kotoulas G."/>
            <person name="Topakas E."/>
        </authorList>
    </citation>
    <scope>NUCLEOTIDE SEQUENCE [LARGE SCALE GENOMIC DNA]</scope>
    <source>
        <strain evidence="5 6">TM138-S3</strain>
    </source>
</reference>
<evidence type="ECO:0000313" key="5">
    <source>
        <dbReference type="EMBL" id="KAL1589520.1"/>
    </source>
</evidence>
<comment type="caution">
    <text evidence="5">The sequence shown here is derived from an EMBL/GenBank/DDBJ whole genome shotgun (WGS) entry which is preliminary data.</text>
</comment>
<dbReference type="InterPro" id="IPR003114">
    <property type="entry name" value="Phox_assoc"/>
</dbReference>
<evidence type="ECO:0000259" key="4">
    <source>
        <dbReference type="PROSITE" id="PS51207"/>
    </source>
</evidence>
<evidence type="ECO:0000256" key="3">
    <source>
        <dbReference type="SAM" id="MobiDB-lite"/>
    </source>
</evidence>
<dbReference type="PANTHER" id="PTHR22999:SF23">
    <property type="entry name" value="SORTING NEXIN-16"/>
    <property type="match status" value="1"/>
</dbReference>
<dbReference type="PROSITE" id="PS51207">
    <property type="entry name" value="PXA"/>
    <property type="match status" value="1"/>
</dbReference>
<organism evidence="5 6">
    <name type="scientific">Cladosporium halotolerans</name>
    <dbReference type="NCBI Taxonomy" id="1052096"/>
    <lineage>
        <taxon>Eukaryota</taxon>
        <taxon>Fungi</taxon>
        <taxon>Dikarya</taxon>
        <taxon>Ascomycota</taxon>
        <taxon>Pezizomycotina</taxon>
        <taxon>Dothideomycetes</taxon>
        <taxon>Dothideomycetidae</taxon>
        <taxon>Cladosporiales</taxon>
        <taxon>Cladosporiaceae</taxon>
        <taxon>Cladosporium</taxon>
    </lineage>
</organism>
<evidence type="ECO:0000256" key="2">
    <source>
        <dbReference type="ARBA" id="ARBA00022490"/>
    </source>
</evidence>
<evidence type="ECO:0000313" key="6">
    <source>
        <dbReference type="Proteomes" id="UP000803884"/>
    </source>
</evidence>
<dbReference type="AlphaFoldDB" id="A0AB34L107"/>
<dbReference type="GO" id="GO:0005770">
    <property type="term" value="C:late endosome"/>
    <property type="evidence" value="ECO:0007669"/>
    <property type="project" value="TreeGrafter"/>
</dbReference>
<feature type="region of interest" description="Disordered" evidence="3">
    <location>
        <begin position="1"/>
        <end position="41"/>
    </location>
</feature>
<dbReference type="RefSeq" id="XP_069232625.1">
    <property type="nucleotide sequence ID" value="XM_069370271.1"/>
</dbReference>
<name>A0AB34L107_9PEZI</name>
<dbReference type="EMBL" id="JAAQHG020000004">
    <property type="protein sequence ID" value="KAL1589520.1"/>
    <property type="molecule type" value="Genomic_DNA"/>
</dbReference>
<dbReference type="GO" id="GO:0045022">
    <property type="term" value="P:early endosome to late endosome transport"/>
    <property type="evidence" value="ECO:0007669"/>
    <property type="project" value="TreeGrafter"/>
</dbReference>
<dbReference type="GO" id="GO:0005769">
    <property type="term" value="C:early endosome"/>
    <property type="evidence" value="ECO:0007669"/>
    <property type="project" value="TreeGrafter"/>
</dbReference>
<dbReference type="InterPro" id="IPR051837">
    <property type="entry name" value="SortingNexin/PXDomain-PKLike"/>
</dbReference>
<gene>
    <name evidence="5" type="ORF">WHR41_01665</name>
</gene>
<dbReference type="GeneID" id="96003109"/>
<evidence type="ECO:0000256" key="1">
    <source>
        <dbReference type="ARBA" id="ARBA00004496"/>
    </source>
</evidence>
<keyword evidence="2" id="KW-0963">Cytoplasm</keyword>
<accession>A0AB34L107</accession>
<dbReference type="Pfam" id="PF02194">
    <property type="entry name" value="PXA"/>
    <property type="match status" value="1"/>
</dbReference>
<protein>
    <recommendedName>
        <fullName evidence="4">PXA domain-containing protein</fullName>
    </recommendedName>
</protein>
<proteinExistence type="predicted"/>
<dbReference type="GO" id="GO:0035091">
    <property type="term" value="F:phosphatidylinositol binding"/>
    <property type="evidence" value="ECO:0007669"/>
    <property type="project" value="TreeGrafter"/>
</dbReference>
<dbReference type="Proteomes" id="UP000803884">
    <property type="component" value="Unassembled WGS sequence"/>
</dbReference>
<dbReference type="SMART" id="SM00313">
    <property type="entry name" value="PXA"/>
    <property type="match status" value="1"/>
</dbReference>
<comment type="subcellular location">
    <subcellularLocation>
        <location evidence="1">Cytoplasm</location>
    </subcellularLocation>
</comment>
<dbReference type="PANTHER" id="PTHR22999">
    <property type="entry name" value="PX SERINE/THREONINE KINASE PXK"/>
    <property type="match status" value="1"/>
</dbReference>